<evidence type="ECO:0000313" key="2">
    <source>
        <dbReference type="EMBL" id="GEU81907.1"/>
    </source>
</evidence>
<sequence length="624" mass="69866">MLVYVIVAGDSRSNSSSRDIPYKTTNLLLEAGYSSWLPLPPPVSKGHKSSSSTPEEGDDAENSSLDVVKEAHAIKRPSKILSQRNVHGAKPPFFDRRTVFTKQAEPIFPKDPTSDMAKISRKSSKLVHEKQSMDKSYDRNSLPAGWLDCPPYGVALGFIIPSKVPLKESFNDKIIIDKRYSPQQAILQQRRLGRELGLVIDLTVGSQIGYDKIRCAGRESAPDSKSRSPDRDDDVASGLQDNGFQENQVTNVVGKGDTINVVGAGEMANAVREDEMENVTVPSEMTNDDILDYFQDHTLYLLAATGLMNINDDDRMTIMNYILDKMNWADFMSDIVEEIENNREVGFIQLHVRHLADKIFSWVFKKLDVSLVAVEDGDGEVLYELRDREFTLAVIQNKGESLKWKPTFGITALMISEHARFLPFKDLLAEKFIDGTKMLLSAEGEATGLMNINDDDRVTIMNYILDKMNWADFMSDFVEEIENNREVALAVIQNKGESLKWKPTFGITALMISEHARFLPFKDLLAEKFIDGTKMLLSAEGEDSVKEYVNVQAEEKGNDFDVNNSLDPFELYSILNKKKNVEEKMDKSNRTTKVLGLCWEGGGRIVGVVRSEGMAEKNVGSGVA</sequence>
<dbReference type="InterPro" id="IPR051029">
    <property type="entry name" value="mRNA_Capping_Enz/RNA_Phosphat"/>
</dbReference>
<feature type="non-terminal residue" evidence="2">
    <location>
        <position position="624"/>
    </location>
</feature>
<dbReference type="PANTHER" id="PTHR10367:SF22">
    <property type="entry name" value="MRNA GUANYLYLTRANSFERASE"/>
    <property type="match status" value="1"/>
</dbReference>
<name>A0A6L2N8Y9_TANCI</name>
<organism evidence="2">
    <name type="scientific">Tanacetum cinerariifolium</name>
    <name type="common">Dalmatian daisy</name>
    <name type="synonym">Chrysanthemum cinerariifolium</name>
    <dbReference type="NCBI Taxonomy" id="118510"/>
    <lineage>
        <taxon>Eukaryota</taxon>
        <taxon>Viridiplantae</taxon>
        <taxon>Streptophyta</taxon>
        <taxon>Embryophyta</taxon>
        <taxon>Tracheophyta</taxon>
        <taxon>Spermatophyta</taxon>
        <taxon>Magnoliopsida</taxon>
        <taxon>eudicotyledons</taxon>
        <taxon>Gunneridae</taxon>
        <taxon>Pentapetalae</taxon>
        <taxon>asterids</taxon>
        <taxon>campanulids</taxon>
        <taxon>Asterales</taxon>
        <taxon>Asteraceae</taxon>
        <taxon>Asteroideae</taxon>
        <taxon>Anthemideae</taxon>
        <taxon>Anthemidinae</taxon>
        <taxon>Tanacetum</taxon>
    </lineage>
</organism>
<dbReference type="AlphaFoldDB" id="A0A6L2N8Y9"/>
<dbReference type="PANTHER" id="PTHR10367">
    <property type="entry name" value="MRNA-CAPPING ENZYME"/>
    <property type="match status" value="1"/>
</dbReference>
<dbReference type="GO" id="GO:0006370">
    <property type="term" value="P:7-methylguanosine mRNA capping"/>
    <property type="evidence" value="ECO:0007669"/>
    <property type="project" value="TreeGrafter"/>
</dbReference>
<evidence type="ECO:0000256" key="1">
    <source>
        <dbReference type="SAM" id="MobiDB-lite"/>
    </source>
</evidence>
<comment type="caution">
    <text evidence="2">The sequence shown here is derived from an EMBL/GenBank/DDBJ whole genome shotgun (WGS) entry which is preliminary data.</text>
</comment>
<feature type="region of interest" description="Disordered" evidence="1">
    <location>
        <begin position="215"/>
        <end position="241"/>
    </location>
</feature>
<dbReference type="GO" id="GO:0004484">
    <property type="term" value="F:mRNA guanylyltransferase activity"/>
    <property type="evidence" value="ECO:0007669"/>
    <property type="project" value="TreeGrafter"/>
</dbReference>
<dbReference type="InterPro" id="IPR029021">
    <property type="entry name" value="Prot-tyrosine_phosphatase-like"/>
</dbReference>
<dbReference type="Gene3D" id="3.90.190.10">
    <property type="entry name" value="Protein tyrosine phosphatase superfamily"/>
    <property type="match status" value="1"/>
</dbReference>
<dbReference type="EMBL" id="BKCJ010008378">
    <property type="protein sequence ID" value="GEU81907.1"/>
    <property type="molecule type" value="Genomic_DNA"/>
</dbReference>
<reference evidence="2" key="1">
    <citation type="journal article" date="2019" name="Sci. Rep.">
        <title>Draft genome of Tanacetum cinerariifolium, the natural source of mosquito coil.</title>
        <authorList>
            <person name="Yamashiro T."/>
            <person name="Shiraishi A."/>
            <person name="Satake H."/>
            <person name="Nakayama K."/>
        </authorList>
    </citation>
    <scope>NUCLEOTIDE SEQUENCE</scope>
</reference>
<protein>
    <submittedName>
        <fullName evidence="2">mRNA-capping enzyme-like isoform X2</fullName>
    </submittedName>
</protein>
<accession>A0A6L2N8Y9</accession>
<feature type="compositionally biased region" description="Basic and acidic residues" evidence="1">
    <location>
        <begin position="215"/>
        <end position="230"/>
    </location>
</feature>
<proteinExistence type="predicted"/>
<gene>
    <name evidence="2" type="ORF">Tci_053885</name>
</gene>
<feature type="region of interest" description="Disordered" evidence="1">
    <location>
        <begin position="110"/>
        <end position="132"/>
    </location>
</feature>
<feature type="region of interest" description="Disordered" evidence="1">
    <location>
        <begin position="39"/>
        <end position="64"/>
    </location>
</feature>